<protein>
    <submittedName>
        <fullName evidence="2">Unnamed protein product</fullName>
    </submittedName>
</protein>
<proteinExistence type="predicted"/>
<name>A0A9W6YER9_9STRA</name>
<evidence type="ECO:0000313" key="2">
    <source>
        <dbReference type="EMBL" id="GMF60327.1"/>
    </source>
</evidence>
<evidence type="ECO:0000313" key="3">
    <source>
        <dbReference type="Proteomes" id="UP001165121"/>
    </source>
</evidence>
<dbReference type="Proteomes" id="UP001165121">
    <property type="component" value="Unassembled WGS sequence"/>
</dbReference>
<gene>
    <name evidence="2" type="ORF">Pfra01_002618800</name>
</gene>
<sequence length="395" mass="42215">MEGSQPYAEALKARNRDIVTVRLATGTRVTVPKVPMDLGVKFLDFDGVERSLVLGLDARYDLILGMARLERHEPWINWRSKTLGATHFSPGGALASHEPTSARKQKRFWREHWTETVNVLDIGMSEMRDTKSVVDKSPKQSSWAERGAAHNPLSNARDARGEAASLHAHEGMVGSEPRHQVCGPNDACGVTQNPLSDARMDDEPSLGAEDGMVGVMPKTQGRSPAVECGVAHNSLSGGCGQSSNSLSVDRDTEAPSDLEEVMAPESAAGAATTASRRRRRRMLAARFMASGMSRDVTGVVSGTALHDSEQLYSLVNGVTGDVDGDVNLGAVSTLAALLELDEMSFDEFGEALQAGELAEVVVILPEEELNSSSLLDEAVLEDAKQALNALPGCGL</sequence>
<feature type="region of interest" description="Disordered" evidence="1">
    <location>
        <begin position="238"/>
        <end position="259"/>
    </location>
</feature>
<evidence type="ECO:0000256" key="1">
    <source>
        <dbReference type="SAM" id="MobiDB-lite"/>
    </source>
</evidence>
<feature type="compositionally biased region" description="Basic and acidic residues" evidence="1">
    <location>
        <begin position="129"/>
        <end position="138"/>
    </location>
</feature>
<dbReference type="EMBL" id="BSXT01005363">
    <property type="protein sequence ID" value="GMF60327.1"/>
    <property type="molecule type" value="Genomic_DNA"/>
</dbReference>
<keyword evidence="3" id="KW-1185">Reference proteome</keyword>
<dbReference type="AlphaFoldDB" id="A0A9W6YER9"/>
<reference evidence="2" key="1">
    <citation type="submission" date="2023-04" db="EMBL/GenBank/DDBJ databases">
        <title>Phytophthora fragariaefolia NBRC 109709.</title>
        <authorList>
            <person name="Ichikawa N."/>
            <person name="Sato H."/>
            <person name="Tonouchi N."/>
        </authorList>
    </citation>
    <scope>NUCLEOTIDE SEQUENCE</scope>
    <source>
        <strain evidence="2">NBRC 109709</strain>
    </source>
</reference>
<dbReference type="OrthoDB" id="121213at2759"/>
<accession>A0A9W6YER9</accession>
<feature type="compositionally biased region" description="Polar residues" evidence="1">
    <location>
        <begin position="238"/>
        <end position="247"/>
    </location>
</feature>
<organism evidence="2 3">
    <name type="scientific">Phytophthora fragariaefolia</name>
    <dbReference type="NCBI Taxonomy" id="1490495"/>
    <lineage>
        <taxon>Eukaryota</taxon>
        <taxon>Sar</taxon>
        <taxon>Stramenopiles</taxon>
        <taxon>Oomycota</taxon>
        <taxon>Peronosporomycetes</taxon>
        <taxon>Peronosporales</taxon>
        <taxon>Peronosporaceae</taxon>
        <taxon>Phytophthora</taxon>
    </lineage>
</organism>
<comment type="caution">
    <text evidence="2">The sequence shown here is derived from an EMBL/GenBank/DDBJ whole genome shotgun (WGS) entry which is preliminary data.</text>
</comment>
<feature type="region of interest" description="Disordered" evidence="1">
    <location>
        <begin position="129"/>
        <end position="199"/>
    </location>
</feature>